<evidence type="ECO:0008006" key="3">
    <source>
        <dbReference type="Google" id="ProtNLM"/>
    </source>
</evidence>
<comment type="caution">
    <text evidence="1">The sequence shown here is derived from an EMBL/GenBank/DDBJ whole genome shotgun (WGS) entry which is preliminary data.</text>
</comment>
<dbReference type="Proteomes" id="UP000248918">
    <property type="component" value="Unassembled WGS sequence"/>
</dbReference>
<gene>
    <name evidence="1" type="ORF">BX591_114104</name>
</gene>
<dbReference type="SUPFAM" id="SSF54593">
    <property type="entry name" value="Glyoxalase/Bleomycin resistance protein/Dihydroxybiphenyl dioxygenase"/>
    <property type="match status" value="1"/>
</dbReference>
<name>A0A329C4G3_9BURK</name>
<dbReference type="OrthoDB" id="4762357at2"/>
<protein>
    <recommendedName>
        <fullName evidence="3">Lactoylglutathione lyase</fullName>
    </recommendedName>
</protein>
<evidence type="ECO:0000313" key="2">
    <source>
        <dbReference type="Proteomes" id="UP000248918"/>
    </source>
</evidence>
<evidence type="ECO:0000313" key="1">
    <source>
        <dbReference type="EMBL" id="RAS26444.1"/>
    </source>
</evidence>
<accession>A0A329C4G3</accession>
<organism evidence="1 2">
    <name type="scientific">Paraburkholderia bryophila</name>
    <dbReference type="NCBI Taxonomy" id="420952"/>
    <lineage>
        <taxon>Bacteria</taxon>
        <taxon>Pseudomonadati</taxon>
        <taxon>Pseudomonadota</taxon>
        <taxon>Betaproteobacteria</taxon>
        <taxon>Burkholderiales</taxon>
        <taxon>Burkholderiaceae</taxon>
        <taxon>Paraburkholderia</taxon>
    </lineage>
</organism>
<proteinExistence type="predicted"/>
<reference evidence="1 2" key="1">
    <citation type="submission" date="2018-06" db="EMBL/GenBank/DDBJ databases">
        <title>Genomic Encyclopedia of Type Strains, Phase III (KMG-III): the genomes of soil and plant-associated and newly described type strains.</title>
        <authorList>
            <person name="Whitman W."/>
        </authorList>
    </citation>
    <scope>NUCLEOTIDE SEQUENCE [LARGE SCALE GENOMIC DNA]</scope>
    <source>
        <strain evidence="1 2">LMG 23644</strain>
    </source>
</reference>
<dbReference type="AlphaFoldDB" id="A0A329C4G3"/>
<sequence length="123" mass="13757">MPLHLSRLILYVHDVALLKSFYQTHFALPVSEEIEHEWVVLQAGAVEIALHRVGEPYRALSARPNHSNAKLVFSVASGLIELHDTLTRAGVPMRGLKRYDGFPHLMCDGEDPEGNVFQLSQAD</sequence>
<dbReference type="Gene3D" id="3.10.180.10">
    <property type="entry name" value="2,3-Dihydroxybiphenyl 1,2-Dioxygenase, domain 1"/>
    <property type="match status" value="1"/>
</dbReference>
<dbReference type="CDD" id="cd06587">
    <property type="entry name" value="VOC"/>
    <property type="match status" value="1"/>
</dbReference>
<dbReference type="RefSeq" id="WP_111933152.1">
    <property type="nucleotide sequence ID" value="NZ_CADFFP010000017.1"/>
</dbReference>
<dbReference type="InterPro" id="IPR029068">
    <property type="entry name" value="Glyas_Bleomycin-R_OHBP_Dase"/>
</dbReference>
<dbReference type="EMBL" id="QLTK01000014">
    <property type="protein sequence ID" value="RAS26444.1"/>
    <property type="molecule type" value="Genomic_DNA"/>
</dbReference>